<dbReference type="Pfam" id="PF01172">
    <property type="entry name" value="SBDS_N"/>
    <property type="match status" value="1"/>
</dbReference>
<dbReference type="Gene3D" id="3.30.1250.10">
    <property type="entry name" value="Ribosome maturation protein SBDS, N-terminal domain"/>
    <property type="match status" value="1"/>
</dbReference>
<protein>
    <recommendedName>
        <fullName evidence="1">Ribosome maturation protein SDO1/SBDS N-terminal domain-containing protein</fullName>
    </recommendedName>
</protein>
<feature type="domain" description="Ribosome maturation protein SDO1/SBDS N-terminal" evidence="1">
    <location>
        <begin position="10"/>
        <end position="98"/>
    </location>
</feature>
<reference evidence="2 3" key="1">
    <citation type="journal article" date="2012" name="Proc. Natl. Acad. Sci. U.S.A.">
        <title>Comparative genomics of Ceriporiopsis subvermispora and Phanerochaete chrysosporium provide insight into selective ligninolysis.</title>
        <authorList>
            <person name="Fernandez-Fueyo E."/>
            <person name="Ruiz-Duenas F.J."/>
            <person name="Ferreira P."/>
            <person name="Floudas D."/>
            <person name="Hibbett D.S."/>
            <person name="Canessa P."/>
            <person name="Larrondo L.F."/>
            <person name="James T.Y."/>
            <person name="Seelenfreund D."/>
            <person name="Lobos S."/>
            <person name="Polanco R."/>
            <person name="Tello M."/>
            <person name="Honda Y."/>
            <person name="Watanabe T."/>
            <person name="Watanabe T."/>
            <person name="Ryu J.S."/>
            <person name="Kubicek C.P."/>
            <person name="Schmoll M."/>
            <person name="Gaskell J."/>
            <person name="Hammel K.E."/>
            <person name="St John F.J."/>
            <person name="Vanden Wymelenberg A."/>
            <person name="Sabat G."/>
            <person name="Splinter BonDurant S."/>
            <person name="Syed K."/>
            <person name="Yadav J.S."/>
            <person name="Doddapaneni H."/>
            <person name="Subramanian V."/>
            <person name="Lavin J.L."/>
            <person name="Oguiza J.A."/>
            <person name="Perez G."/>
            <person name="Pisabarro A.G."/>
            <person name="Ramirez L."/>
            <person name="Santoyo F."/>
            <person name="Master E."/>
            <person name="Coutinho P.M."/>
            <person name="Henrissat B."/>
            <person name="Lombard V."/>
            <person name="Magnuson J.K."/>
            <person name="Kuees U."/>
            <person name="Hori C."/>
            <person name="Igarashi K."/>
            <person name="Samejima M."/>
            <person name="Held B.W."/>
            <person name="Barry K.W."/>
            <person name="LaButti K.M."/>
            <person name="Lapidus A."/>
            <person name="Lindquist E.A."/>
            <person name="Lucas S.M."/>
            <person name="Riley R."/>
            <person name="Salamov A.A."/>
            <person name="Hoffmeister D."/>
            <person name="Schwenk D."/>
            <person name="Hadar Y."/>
            <person name="Yarden O."/>
            <person name="de Vries R.P."/>
            <person name="Wiebenga A."/>
            <person name="Stenlid J."/>
            <person name="Eastwood D."/>
            <person name="Grigoriev I.V."/>
            <person name="Berka R.M."/>
            <person name="Blanchette R.A."/>
            <person name="Kersten P."/>
            <person name="Martinez A.T."/>
            <person name="Vicuna R."/>
            <person name="Cullen D."/>
        </authorList>
    </citation>
    <scope>NUCLEOTIDE SEQUENCE [LARGE SCALE GENOMIC DNA]</scope>
    <source>
        <strain evidence="2 3">B</strain>
    </source>
</reference>
<dbReference type="InterPro" id="IPR036786">
    <property type="entry name" value="Ribosome_mat_SBDS_N_sf"/>
</dbReference>
<proteinExistence type="predicted"/>
<dbReference type="EMBL" id="KB445792">
    <property type="protein sequence ID" value="EMD40495.1"/>
    <property type="molecule type" value="Genomic_DNA"/>
</dbReference>
<dbReference type="InterPro" id="IPR019783">
    <property type="entry name" value="SDO1/SBDS_N"/>
</dbReference>
<name>M2R7V5_CERS8</name>
<keyword evidence="3" id="KW-1185">Reference proteome</keyword>
<organism evidence="2 3">
    <name type="scientific">Ceriporiopsis subvermispora (strain B)</name>
    <name type="common">White-rot fungus</name>
    <name type="synonym">Gelatoporia subvermispora</name>
    <dbReference type="NCBI Taxonomy" id="914234"/>
    <lineage>
        <taxon>Eukaryota</taxon>
        <taxon>Fungi</taxon>
        <taxon>Dikarya</taxon>
        <taxon>Basidiomycota</taxon>
        <taxon>Agaricomycotina</taxon>
        <taxon>Agaricomycetes</taxon>
        <taxon>Polyporales</taxon>
        <taxon>Gelatoporiaceae</taxon>
        <taxon>Gelatoporia</taxon>
    </lineage>
</organism>
<sequence>MPNNAPRSITKVVYNPDQTHHDEFTVIVNDAEYKRWKEGDRTIPLTEVVDSFQVLHSTQGSQGILGKPSKQQLENTFGTSKDVDVVMKILEAGEPQTAHGITTGGVATNHAKGSGTIDTKGKGLSGI</sequence>
<dbReference type="SUPFAM" id="SSF89895">
    <property type="entry name" value="FYSH domain"/>
    <property type="match status" value="1"/>
</dbReference>
<dbReference type="OrthoDB" id="2567806at2759"/>
<evidence type="ECO:0000313" key="3">
    <source>
        <dbReference type="Proteomes" id="UP000016930"/>
    </source>
</evidence>
<dbReference type="STRING" id="914234.M2R7V5"/>
<gene>
    <name evidence="2" type="ORF">CERSUDRAFT_111087</name>
</gene>
<accession>M2R7V5</accession>
<dbReference type="HOGENOM" id="CLU_137480_0_0_1"/>
<evidence type="ECO:0000259" key="1">
    <source>
        <dbReference type="Pfam" id="PF01172"/>
    </source>
</evidence>
<dbReference type="Proteomes" id="UP000016930">
    <property type="component" value="Unassembled WGS sequence"/>
</dbReference>
<dbReference type="AlphaFoldDB" id="M2R7V5"/>
<evidence type="ECO:0000313" key="2">
    <source>
        <dbReference type="EMBL" id="EMD40495.1"/>
    </source>
</evidence>